<name>A0A066XI93_COLSU</name>
<dbReference type="InterPro" id="IPR035959">
    <property type="entry name" value="RutC-like_sf"/>
</dbReference>
<dbReference type="Pfam" id="PF01042">
    <property type="entry name" value="Ribonuc_L-PSP"/>
    <property type="match status" value="1"/>
</dbReference>
<dbReference type="PANTHER" id="PTHR11803:SF39">
    <property type="entry name" value="2-IMINOBUTANOATE_2-IMINOPROPANOATE DEAMINASE"/>
    <property type="match status" value="1"/>
</dbReference>
<evidence type="ECO:0000313" key="1">
    <source>
        <dbReference type="EMBL" id="KDN68913.1"/>
    </source>
</evidence>
<proteinExistence type="predicted"/>
<dbReference type="Gene3D" id="3.30.1330.40">
    <property type="entry name" value="RutC-like"/>
    <property type="match status" value="1"/>
</dbReference>
<reference evidence="2" key="1">
    <citation type="journal article" date="2014" name="Genome Announc.">
        <title>Draft genome sequence of Colletotrichum sublineola, a destructive pathogen of cultivated sorghum.</title>
        <authorList>
            <person name="Baroncelli R."/>
            <person name="Sanz-Martin J.M."/>
            <person name="Rech G.E."/>
            <person name="Sukno S.A."/>
            <person name="Thon M.R."/>
        </authorList>
    </citation>
    <scope>NUCLEOTIDE SEQUENCE [LARGE SCALE GENOMIC DNA]</scope>
    <source>
        <strain evidence="2">TX430BB</strain>
    </source>
</reference>
<dbReference type="OrthoDB" id="309640at2759"/>
<dbReference type="STRING" id="1173701.A0A066XI93"/>
<dbReference type="GO" id="GO:0005739">
    <property type="term" value="C:mitochondrion"/>
    <property type="evidence" value="ECO:0007669"/>
    <property type="project" value="TreeGrafter"/>
</dbReference>
<protein>
    <submittedName>
        <fullName evidence="1">Putative endoribonuclease L-PSP</fullName>
    </submittedName>
</protein>
<dbReference type="EMBL" id="JMSE01000597">
    <property type="protein sequence ID" value="KDN68913.1"/>
    <property type="molecule type" value="Genomic_DNA"/>
</dbReference>
<dbReference type="OMA" id="IEVEAHC"/>
<dbReference type="GO" id="GO:0005829">
    <property type="term" value="C:cytosol"/>
    <property type="evidence" value="ECO:0007669"/>
    <property type="project" value="TreeGrafter"/>
</dbReference>
<dbReference type="HOGENOM" id="CLU_100715_1_1_1"/>
<comment type="caution">
    <text evidence="1">The sequence shown here is derived from an EMBL/GenBank/DDBJ whole genome shotgun (WGS) entry which is preliminary data.</text>
</comment>
<dbReference type="GO" id="GO:0019239">
    <property type="term" value="F:deaminase activity"/>
    <property type="evidence" value="ECO:0007669"/>
    <property type="project" value="TreeGrafter"/>
</dbReference>
<dbReference type="SUPFAM" id="SSF55298">
    <property type="entry name" value="YjgF-like"/>
    <property type="match status" value="1"/>
</dbReference>
<dbReference type="PANTHER" id="PTHR11803">
    <property type="entry name" value="2-IMINOBUTANOATE/2-IMINOPROPANOATE DEAMINASE RIDA"/>
    <property type="match status" value="1"/>
</dbReference>
<evidence type="ECO:0000313" key="2">
    <source>
        <dbReference type="Proteomes" id="UP000027238"/>
    </source>
</evidence>
<dbReference type="eggNOG" id="ENOG502SNXB">
    <property type="taxonomic scope" value="Eukaryota"/>
</dbReference>
<accession>A0A066XI93</accession>
<dbReference type="AlphaFoldDB" id="A0A066XI93"/>
<dbReference type="InterPro" id="IPR006175">
    <property type="entry name" value="YjgF/YER057c/UK114"/>
</dbReference>
<organism evidence="1 2">
    <name type="scientific">Colletotrichum sublineola</name>
    <name type="common">Sorghum anthracnose fungus</name>
    <dbReference type="NCBI Taxonomy" id="1173701"/>
    <lineage>
        <taxon>Eukaryota</taxon>
        <taxon>Fungi</taxon>
        <taxon>Dikarya</taxon>
        <taxon>Ascomycota</taxon>
        <taxon>Pezizomycotina</taxon>
        <taxon>Sordariomycetes</taxon>
        <taxon>Hypocreomycetidae</taxon>
        <taxon>Glomerellales</taxon>
        <taxon>Glomerellaceae</taxon>
        <taxon>Colletotrichum</taxon>
        <taxon>Colletotrichum graminicola species complex</taxon>
    </lineage>
</organism>
<dbReference type="Proteomes" id="UP000027238">
    <property type="component" value="Unassembled WGS sequence"/>
</dbReference>
<keyword evidence="2" id="KW-1185">Reference proteome</keyword>
<gene>
    <name evidence="1" type="ORF">CSUB01_06708</name>
</gene>
<sequence>MSSAQYFNYPGTETNAEQYHYSQAVKLGNTVRTSGQGGWDEKGDIPSDTEKQIVLAFDNILKALKAVDSRSSFDDIYAIRSYHTDMDASFGVMTAHLKKLFPNHRPIWTCVQIGKLALESMKVEIEAEALLPA</sequence>